<feature type="compositionally biased region" description="Basic and acidic residues" evidence="19">
    <location>
        <begin position="1178"/>
        <end position="1189"/>
    </location>
</feature>
<evidence type="ECO:0000256" key="3">
    <source>
        <dbReference type="ARBA" id="ARBA00008792"/>
    </source>
</evidence>
<keyword evidence="10" id="KW-0067">ATP-binding</keyword>
<dbReference type="GO" id="GO:0003677">
    <property type="term" value="F:DNA binding"/>
    <property type="evidence" value="ECO:0007669"/>
    <property type="project" value="InterPro"/>
</dbReference>
<evidence type="ECO:0000256" key="8">
    <source>
        <dbReference type="ARBA" id="ARBA00022801"/>
    </source>
</evidence>
<evidence type="ECO:0000313" key="22">
    <source>
        <dbReference type="Proteomes" id="UP001162480"/>
    </source>
</evidence>
<keyword evidence="8" id="KW-0378">Hydrolase</keyword>
<dbReference type="EC" id="5.6.2.3" evidence="16"/>
<dbReference type="GO" id="GO:0016818">
    <property type="term" value="F:hydrolase activity, acting on acid anhydrides, in phosphorus-containing anhydrides"/>
    <property type="evidence" value="ECO:0007669"/>
    <property type="project" value="InterPro"/>
</dbReference>
<name>A0AA36B002_OCTVU</name>
<feature type="compositionally biased region" description="Polar residues" evidence="19">
    <location>
        <begin position="1213"/>
        <end position="1232"/>
    </location>
</feature>
<evidence type="ECO:0000256" key="19">
    <source>
        <dbReference type="SAM" id="MobiDB-lite"/>
    </source>
</evidence>
<dbReference type="SUPFAM" id="SSF52540">
    <property type="entry name" value="P-loop containing nucleoside triphosphate hydrolases"/>
    <property type="match status" value="2"/>
</dbReference>
<dbReference type="InterPro" id="IPR045028">
    <property type="entry name" value="DinG/Rad3-like"/>
</dbReference>
<dbReference type="PANTHER" id="PTHR11472">
    <property type="entry name" value="DNA REPAIR DEAD HELICASE RAD3/XP-D SUBFAMILY MEMBER"/>
    <property type="match status" value="1"/>
</dbReference>
<proteinExistence type="inferred from homology"/>
<keyword evidence="11" id="KW-0408">Iron</keyword>
<keyword evidence="12" id="KW-0411">Iron-sulfur</keyword>
<feature type="compositionally biased region" description="Basic residues" evidence="19">
    <location>
        <begin position="1254"/>
        <end position="1273"/>
    </location>
</feature>
<keyword evidence="5" id="KW-0479">Metal-binding</keyword>
<comment type="subcellular location">
    <subcellularLocation>
        <location evidence="2">Nucleus</location>
    </subcellularLocation>
</comment>
<gene>
    <name evidence="21" type="ORF">OCTVUL_1B007450</name>
</gene>
<evidence type="ECO:0000256" key="11">
    <source>
        <dbReference type="ARBA" id="ARBA00023004"/>
    </source>
</evidence>
<evidence type="ECO:0000256" key="4">
    <source>
        <dbReference type="ARBA" id="ARBA00022485"/>
    </source>
</evidence>
<dbReference type="InterPro" id="IPR014013">
    <property type="entry name" value="Helic_SF1/SF2_ATP-bd_DinG/Rad3"/>
</dbReference>
<dbReference type="GO" id="GO:0005634">
    <property type="term" value="C:nucleus"/>
    <property type="evidence" value="ECO:0007669"/>
    <property type="project" value="UniProtKB-SubCell"/>
</dbReference>
<dbReference type="GO" id="GO:0043139">
    <property type="term" value="F:5'-3' DNA helicase activity"/>
    <property type="evidence" value="ECO:0007669"/>
    <property type="project" value="UniProtKB-EC"/>
</dbReference>
<comment type="similarity">
    <text evidence="3">Belongs to the DEAD box helicase family. DEAH subfamily.</text>
</comment>
<comment type="catalytic activity">
    <reaction evidence="17">
        <text>ATP + H2O = ADP + phosphate + H(+)</text>
        <dbReference type="Rhea" id="RHEA:13065"/>
        <dbReference type="ChEBI" id="CHEBI:15377"/>
        <dbReference type="ChEBI" id="CHEBI:15378"/>
        <dbReference type="ChEBI" id="CHEBI:30616"/>
        <dbReference type="ChEBI" id="CHEBI:43474"/>
        <dbReference type="ChEBI" id="CHEBI:456216"/>
        <dbReference type="EC" id="5.6.2.3"/>
    </reaction>
</comment>
<dbReference type="Gene3D" id="3.40.50.300">
    <property type="entry name" value="P-loop containing nucleotide triphosphate hydrolases"/>
    <property type="match status" value="3"/>
</dbReference>
<dbReference type="InterPro" id="IPR027417">
    <property type="entry name" value="P-loop_NTPase"/>
</dbReference>
<keyword evidence="6" id="KW-0547">Nucleotide-binding</keyword>
<evidence type="ECO:0000256" key="7">
    <source>
        <dbReference type="ARBA" id="ARBA00022763"/>
    </source>
</evidence>
<feature type="region of interest" description="Disordered" evidence="19">
    <location>
        <begin position="908"/>
        <end position="946"/>
    </location>
</feature>
<organism evidence="21 22">
    <name type="scientific">Octopus vulgaris</name>
    <name type="common">Common octopus</name>
    <dbReference type="NCBI Taxonomy" id="6645"/>
    <lineage>
        <taxon>Eukaryota</taxon>
        <taxon>Metazoa</taxon>
        <taxon>Spiralia</taxon>
        <taxon>Lophotrochozoa</taxon>
        <taxon>Mollusca</taxon>
        <taxon>Cephalopoda</taxon>
        <taxon>Coleoidea</taxon>
        <taxon>Octopodiformes</taxon>
        <taxon>Octopoda</taxon>
        <taxon>Incirrata</taxon>
        <taxon>Octopodidae</taxon>
        <taxon>Octopus</taxon>
    </lineage>
</organism>
<dbReference type="GO" id="GO:1990918">
    <property type="term" value="P:double-strand break repair involved in meiotic recombination"/>
    <property type="evidence" value="ECO:0007669"/>
    <property type="project" value="TreeGrafter"/>
</dbReference>
<feature type="region of interest" description="Disordered" evidence="19">
    <location>
        <begin position="1124"/>
        <end position="1145"/>
    </location>
</feature>
<feature type="domain" description="Helicase ATP-binding" evidence="20">
    <location>
        <begin position="10"/>
        <end position="426"/>
    </location>
</feature>
<comment type="cofactor">
    <cofactor evidence="1">
        <name>[4Fe-4S] cluster</name>
        <dbReference type="ChEBI" id="CHEBI:49883"/>
    </cofactor>
</comment>
<keyword evidence="14" id="KW-0413">Isomerase</keyword>
<dbReference type="Proteomes" id="UP001162480">
    <property type="component" value="Chromosome 6"/>
</dbReference>
<feature type="region of interest" description="Disordered" evidence="19">
    <location>
        <begin position="1253"/>
        <end position="1273"/>
    </location>
</feature>
<keyword evidence="7" id="KW-0227">DNA damage</keyword>
<evidence type="ECO:0000256" key="9">
    <source>
        <dbReference type="ARBA" id="ARBA00022806"/>
    </source>
</evidence>
<accession>A0AA36B002</accession>
<dbReference type="Pfam" id="PF06733">
    <property type="entry name" value="DEAD_2"/>
    <property type="match status" value="1"/>
</dbReference>
<evidence type="ECO:0000256" key="13">
    <source>
        <dbReference type="ARBA" id="ARBA00023204"/>
    </source>
</evidence>
<dbReference type="PANTHER" id="PTHR11472:SF47">
    <property type="entry name" value="FANCONI ANEMIA GROUP J PROTEIN"/>
    <property type="match status" value="1"/>
</dbReference>
<dbReference type="SMART" id="SM00491">
    <property type="entry name" value="HELICc2"/>
    <property type="match status" value="1"/>
</dbReference>
<keyword evidence="15" id="KW-0539">Nucleus</keyword>
<evidence type="ECO:0000256" key="6">
    <source>
        <dbReference type="ARBA" id="ARBA00022741"/>
    </source>
</evidence>
<dbReference type="GO" id="GO:0046872">
    <property type="term" value="F:metal ion binding"/>
    <property type="evidence" value="ECO:0007669"/>
    <property type="project" value="UniProtKB-KW"/>
</dbReference>
<evidence type="ECO:0000256" key="14">
    <source>
        <dbReference type="ARBA" id="ARBA00023235"/>
    </source>
</evidence>
<dbReference type="FunFam" id="3.40.50.300:FF:000731">
    <property type="entry name" value="Fanconi anemia group J protein homolog"/>
    <property type="match status" value="1"/>
</dbReference>
<feature type="compositionally biased region" description="Polar residues" evidence="19">
    <location>
        <begin position="988"/>
        <end position="1011"/>
    </location>
</feature>
<evidence type="ECO:0000313" key="21">
    <source>
        <dbReference type="EMBL" id="CAI9724783.1"/>
    </source>
</evidence>
<dbReference type="GO" id="GO:0051539">
    <property type="term" value="F:4 iron, 4 sulfur cluster binding"/>
    <property type="evidence" value="ECO:0007669"/>
    <property type="project" value="UniProtKB-KW"/>
</dbReference>
<dbReference type="InterPro" id="IPR006555">
    <property type="entry name" value="ATP-dep_Helicase_C"/>
</dbReference>
<dbReference type="PROSITE" id="PS51193">
    <property type="entry name" value="HELICASE_ATP_BIND_2"/>
    <property type="match status" value="1"/>
</dbReference>
<dbReference type="SMART" id="SM00488">
    <property type="entry name" value="DEXDc2"/>
    <property type="match status" value="1"/>
</dbReference>
<evidence type="ECO:0000256" key="18">
    <source>
        <dbReference type="ARBA" id="ARBA00082714"/>
    </source>
</evidence>
<dbReference type="InterPro" id="IPR013020">
    <property type="entry name" value="Rad3/Chl1-like"/>
</dbReference>
<feature type="region of interest" description="Disordered" evidence="19">
    <location>
        <begin position="1169"/>
        <end position="1195"/>
    </location>
</feature>
<feature type="region of interest" description="Disordered" evidence="19">
    <location>
        <begin position="1210"/>
        <end position="1233"/>
    </location>
</feature>
<feature type="region of interest" description="Disordered" evidence="19">
    <location>
        <begin position="966"/>
        <end position="1016"/>
    </location>
</feature>
<reference evidence="21" key="1">
    <citation type="submission" date="2023-08" db="EMBL/GenBank/DDBJ databases">
        <authorList>
            <person name="Alioto T."/>
            <person name="Alioto T."/>
            <person name="Gomez Garrido J."/>
        </authorList>
    </citation>
    <scope>NUCLEOTIDE SEQUENCE</scope>
</reference>
<evidence type="ECO:0000256" key="16">
    <source>
        <dbReference type="ARBA" id="ARBA00044969"/>
    </source>
</evidence>
<dbReference type="InterPro" id="IPR006554">
    <property type="entry name" value="Helicase-like_DEXD_c2"/>
</dbReference>
<keyword evidence="22" id="KW-1185">Reference proteome</keyword>
<keyword evidence="13" id="KW-0234">DNA repair</keyword>
<evidence type="ECO:0000259" key="20">
    <source>
        <dbReference type="PROSITE" id="PS51193"/>
    </source>
</evidence>
<evidence type="ECO:0000256" key="1">
    <source>
        <dbReference type="ARBA" id="ARBA00001966"/>
    </source>
</evidence>
<feature type="region of interest" description="Disordered" evidence="19">
    <location>
        <begin position="870"/>
        <end position="896"/>
    </location>
</feature>
<dbReference type="NCBIfam" id="TIGR00604">
    <property type="entry name" value="rad3"/>
    <property type="match status" value="1"/>
</dbReference>
<protein>
    <recommendedName>
        <fullName evidence="16">DNA 5'-3' helicase</fullName>
        <ecNumber evidence="16">5.6.2.3</ecNumber>
    </recommendedName>
    <alternativeName>
        <fullName evidence="18">DNA 5'-3' helicase FANCJ</fullName>
    </alternativeName>
</protein>
<dbReference type="InterPro" id="IPR010614">
    <property type="entry name" value="RAD3-like_helicase_DEAD"/>
</dbReference>
<evidence type="ECO:0000256" key="17">
    <source>
        <dbReference type="ARBA" id="ARBA00048954"/>
    </source>
</evidence>
<evidence type="ECO:0000256" key="2">
    <source>
        <dbReference type="ARBA" id="ARBA00004123"/>
    </source>
</evidence>
<dbReference type="EMBL" id="OX597819">
    <property type="protein sequence ID" value="CAI9724783.1"/>
    <property type="molecule type" value="Genomic_DNA"/>
</dbReference>
<evidence type="ECO:0000256" key="15">
    <source>
        <dbReference type="ARBA" id="ARBA00023242"/>
    </source>
</evidence>
<evidence type="ECO:0000256" key="10">
    <source>
        <dbReference type="ARBA" id="ARBA00022840"/>
    </source>
</evidence>
<evidence type="ECO:0000256" key="5">
    <source>
        <dbReference type="ARBA" id="ARBA00022723"/>
    </source>
</evidence>
<keyword evidence="9" id="KW-0347">Helicase</keyword>
<keyword evidence="4" id="KW-0004">4Fe-4S</keyword>
<feature type="compositionally biased region" description="Polar residues" evidence="19">
    <location>
        <begin position="871"/>
        <end position="892"/>
    </location>
</feature>
<sequence length="1414" mass="159679">MESTEVYHIGGHKVMFPFKPYPSQFDMMNKILSGLDKRLNCLLESPTGSGKTLSLLCSSLAWQKTEAAKIEILNKENQKNICEFCWDPHRYHRTYHLEPKQKTNKKTNSKKQCKTSIEEEETTCCNKEADVLEKAEKTSSQQDDDDFRDFSEIVKARHTAQTSSKSSRSHVTIEYENAQETDKEIVDGCGECSDSKGCDIDEQELSYTECDRCFCQCDGSNGNASKKMRVPKIFFGTRTHKQIKQIVGELKETQYKNVKMCILSSRENLCINKEVRSKPSINEACKEYLEHQKCHYINGAMRFSTQNDIRRFGLETAWDIEDLVKICQSKKMKACPYFLTRSLMKDSDIIFCPYNYLLDPTIRKIMEINLKGNIVILDEGHNIEDSCREAISYTVTTSLLTILIKELTDLVRSKVNTNDFQYLLDLVHSLHSFIHKRSADLQQTDFNQASKIWSGFEAVAELVHLKIGPKDISNLSVHLKHIRDEAEKRKKKMMFYPKLSSAAFQMFEQLLVSLTYFYMNDLKNVEDFRLVLLRNVTFGPKKGTRSKSRVENFGPKEELTLCLWCLNPGVTFSDFSGTRSVIITSGTLSPMVSFQSELEFPFSVRMEARHVIPPSQVLVRAIGCGPSGRSLVATYKHTETFAFQDDLGDIVCDVCMRTPNGVLCFLSSYSLLDKLCKRWQAIGLWEKIGERKLIVMEPRTGKKEDFTKAWQKFKLYAQGDFTDSMEENEDITQDGALFLAVCRGKLSEGIDFADNSARTVITVGIPYPNVKDIQVSLKKEYNELHKRTKNLLPGNDWLEIQAFRALNQALGRCIRHKNDWGALLLVDSRFLQGNRYHKGLSKWVRDMLKSQPNYTVAMQSLTAFMKDKMKANSSLQEKSSHSIENNHPSSDNLHMEPILSSTPIAKRSYSAHPEGKPNKNNLTPEGHLEDSNKPAQDAELSSVLAACSPSSKSDADFVETVPQSSKHFSSLVHQPELVPETSKRSDEVNSCSHSKTSKDSGLTNISPSKSKAQMKATEDCQSKNSKLAAGCVEVHKSEISGKDTECNTETILKCSQISSENGSPVLFNDLNDSTDDAELLSMVESEAEKSITKEFNWSDELSESSSSSPNKIAAENNLNETLKKMGKGKHSTLRVPQKSSLESSAEMFNEDPDLMTFIENSTKIDSFSSVISSSSSQKEPKGDNNKIEDTNSSTQLNHKLQRCPLFKAASNHPHVSSTQTSAKNDLQGSHRLSSADRDPFAELLSFESQELKLKHSAGRKRRPSSNHVKYNKKSRGIAYDSAEEKKHKEELVILCKNCHRNLFSVHSNIEKRSRLPPLVKDIFTDMQRVFLYLAANTSDQLHSVSTMKFQIGNGAALNSCWFPKYGCCIEYLQCICNHGTKQTLGVRVLLGSTDYPTGQLWLLDEAVKINSVHD</sequence>
<evidence type="ECO:0000256" key="12">
    <source>
        <dbReference type="ARBA" id="ARBA00023014"/>
    </source>
</evidence>
<dbReference type="Pfam" id="PF13307">
    <property type="entry name" value="Helicase_C_2"/>
    <property type="match status" value="1"/>
</dbReference>
<dbReference type="GO" id="GO:0005524">
    <property type="term" value="F:ATP binding"/>
    <property type="evidence" value="ECO:0007669"/>
    <property type="project" value="UniProtKB-KW"/>
</dbReference>
<dbReference type="GO" id="GO:0006289">
    <property type="term" value="P:nucleotide-excision repair"/>
    <property type="evidence" value="ECO:0007669"/>
    <property type="project" value="TreeGrafter"/>
</dbReference>
<dbReference type="CDD" id="cd18788">
    <property type="entry name" value="SF2_C_XPD"/>
    <property type="match status" value="1"/>
</dbReference>